<dbReference type="Proteomes" id="UP001314205">
    <property type="component" value="Unassembled WGS sequence"/>
</dbReference>
<dbReference type="GO" id="GO:0005743">
    <property type="term" value="C:mitochondrial inner membrane"/>
    <property type="evidence" value="ECO:0007669"/>
    <property type="project" value="UniProtKB-SubCell"/>
</dbReference>
<evidence type="ECO:0000256" key="12">
    <source>
        <dbReference type="ARBA" id="ARBA00030212"/>
    </source>
</evidence>
<keyword evidence="7" id="KW-0999">Mitochondrion inner membrane</keyword>
<evidence type="ECO:0000256" key="2">
    <source>
        <dbReference type="ARBA" id="ARBA00007260"/>
    </source>
</evidence>
<organism evidence="15 16">
    <name type="scientific">Parnassius mnemosyne</name>
    <name type="common">clouded apollo</name>
    <dbReference type="NCBI Taxonomy" id="213953"/>
    <lineage>
        <taxon>Eukaryota</taxon>
        <taxon>Metazoa</taxon>
        <taxon>Ecdysozoa</taxon>
        <taxon>Arthropoda</taxon>
        <taxon>Hexapoda</taxon>
        <taxon>Insecta</taxon>
        <taxon>Pterygota</taxon>
        <taxon>Neoptera</taxon>
        <taxon>Endopterygota</taxon>
        <taxon>Lepidoptera</taxon>
        <taxon>Glossata</taxon>
        <taxon>Ditrysia</taxon>
        <taxon>Papilionoidea</taxon>
        <taxon>Papilionidae</taxon>
        <taxon>Parnassiinae</taxon>
        <taxon>Parnassini</taxon>
        <taxon>Parnassius</taxon>
        <taxon>Driopa</taxon>
    </lineage>
</organism>
<keyword evidence="9 14" id="KW-1133">Transmembrane helix</keyword>
<evidence type="ECO:0000256" key="7">
    <source>
        <dbReference type="ARBA" id="ARBA00022792"/>
    </source>
</evidence>
<name>A0AAV1KRK1_9NEOP</name>
<dbReference type="EMBL" id="CAVLGL010000079">
    <property type="protein sequence ID" value="CAK1585115.1"/>
    <property type="molecule type" value="Genomic_DNA"/>
</dbReference>
<dbReference type="PANTHER" id="PTHR15469:SF0">
    <property type="entry name" value="NADH DEHYDROGENASE [UBIQUINONE] 1 BETA SUBCOMPLEX SUBUNIT 4"/>
    <property type="match status" value="1"/>
</dbReference>
<evidence type="ECO:0000256" key="14">
    <source>
        <dbReference type="SAM" id="Phobius"/>
    </source>
</evidence>
<protein>
    <recommendedName>
        <fullName evidence="3">NADH dehydrogenase [ubiquinone] 1 beta subcomplex subunit 4</fullName>
    </recommendedName>
    <alternativeName>
        <fullName evidence="12">Complex I-B15</fullName>
    </alternativeName>
    <alternativeName>
        <fullName evidence="13">NADH-ubiquinone oxidoreductase B15 subunit</fullName>
    </alternativeName>
</protein>
<keyword evidence="5" id="KW-0679">Respiratory chain</keyword>
<gene>
    <name evidence="15" type="ORF">PARMNEM_LOCUS6256</name>
</gene>
<evidence type="ECO:0000256" key="5">
    <source>
        <dbReference type="ARBA" id="ARBA00022660"/>
    </source>
</evidence>
<evidence type="ECO:0000256" key="4">
    <source>
        <dbReference type="ARBA" id="ARBA00022448"/>
    </source>
</evidence>
<evidence type="ECO:0000256" key="6">
    <source>
        <dbReference type="ARBA" id="ARBA00022692"/>
    </source>
</evidence>
<keyword evidence="10" id="KW-0496">Mitochondrion</keyword>
<accession>A0AAV1KRK1</accession>
<keyword evidence="11 14" id="KW-0472">Membrane</keyword>
<evidence type="ECO:0000313" key="16">
    <source>
        <dbReference type="Proteomes" id="UP001314205"/>
    </source>
</evidence>
<dbReference type="PANTHER" id="PTHR15469">
    <property type="entry name" value="NADH-UBIQUINONE OXIDOREDUCTASE B15 SUBUNIT"/>
    <property type="match status" value="1"/>
</dbReference>
<sequence length="115" mass="13713">MTDQLISETECKIIKAQMERRAKYRKEFLRMRTDPCKHSMEAGYVFDPALQRFMSMKACQFDHFQANPRTVISGITMLVLPMLVYGYCVYKQRSQFERDCRCGKILPRDRIFKLK</sequence>
<keyword evidence="8" id="KW-0249">Electron transport</keyword>
<evidence type="ECO:0000256" key="8">
    <source>
        <dbReference type="ARBA" id="ARBA00022982"/>
    </source>
</evidence>
<evidence type="ECO:0000256" key="13">
    <source>
        <dbReference type="ARBA" id="ARBA00030987"/>
    </source>
</evidence>
<keyword evidence="4" id="KW-0813">Transport</keyword>
<keyword evidence="16" id="KW-1185">Reference proteome</keyword>
<evidence type="ECO:0000256" key="3">
    <source>
        <dbReference type="ARBA" id="ARBA00018681"/>
    </source>
</evidence>
<comment type="subcellular location">
    <subcellularLocation>
        <location evidence="1">Mitochondrion inner membrane</location>
        <topology evidence="1">Single-pass membrane protein</topology>
    </subcellularLocation>
</comment>
<reference evidence="15 16" key="1">
    <citation type="submission" date="2023-11" db="EMBL/GenBank/DDBJ databases">
        <authorList>
            <person name="Hedman E."/>
            <person name="Englund M."/>
            <person name="Stromberg M."/>
            <person name="Nyberg Akerstrom W."/>
            <person name="Nylinder S."/>
            <person name="Jareborg N."/>
            <person name="Kallberg Y."/>
            <person name="Kronander E."/>
        </authorList>
    </citation>
    <scope>NUCLEOTIDE SEQUENCE [LARGE SCALE GENOMIC DNA]</scope>
</reference>
<proteinExistence type="inferred from homology"/>
<dbReference type="Pfam" id="PF07225">
    <property type="entry name" value="NDUF_B4"/>
    <property type="match status" value="1"/>
</dbReference>
<comment type="similarity">
    <text evidence="2">Belongs to the complex I NDUFB4 subunit family.</text>
</comment>
<dbReference type="AlphaFoldDB" id="A0AAV1KRK1"/>
<comment type="caution">
    <text evidence="15">The sequence shown here is derived from an EMBL/GenBank/DDBJ whole genome shotgun (WGS) entry which is preliminary data.</text>
</comment>
<keyword evidence="6 14" id="KW-0812">Transmembrane</keyword>
<evidence type="ECO:0000256" key="10">
    <source>
        <dbReference type="ARBA" id="ARBA00023128"/>
    </source>
</evidence>
<evidence type="ECO:0000256" key="9">
    <source>
        <dbReference type="ARBA" id="ARBA00022989"/>
    </source>
</evidence>
<evidence type="ECO:0000256" key="11">
    <source>
        <dbReference type="ARBA" id="ARBA00023136"/>
    </source>
</evidence>
<dbReference type="InterPro" id="IPR009866">
    <property type="entry name" value="NADH_UbQ_OxRdtase_NDUFB4_su"/>
</dbReference>
<evidence type="ECO:0000256" key="1">
    <source>
        <dbReference type="ARBA" id="ARBA00004434"/>
    </source>
</evidence>
<feature type="transmembrane region" description="Helical" evidence="14">
    <location>
        <begin position="71"/>
        <end position="90"/>
    </location>
</feature>
<evidence type="ECO:0000313" key="15">
    <source>
        <dbReference type="EMBL" id="CAK1585115.1"/>
    </source>
</evidence>